<comment type="cofactor">
    <cofactor evidence="1">
        <name>FAD</name>
        <dbReference type="ChEBI" id="CHEBI:57692"/>
    </cofactor>
</comment>
<evidence type="ECO:0000256" key="3">
    <source>
        <dbReference type="ARBA" id="ARBA00022630"/>
    </source>
</evidence>
<dbReference type="SMART" id="SM00450">
    <property type="entry name" value="RHOD"/>
    <property type="match status" value="1"/>
</dbReference>
<dbReference type="Gene3D" id="3.50.50.60">
    <property type="entry name" value="FAD/NAD(P)-binding domain"/>
    <property type="match status" value="2"/>
</dbReference>
<evidence type="ECO:0000259" key="7">
    <source>
        <dbReference type="PROSITE" id="PS50206"/>
    </source>
</evidence>
<dbReference type="eggNOG" id="COG0607">
    <property type="taxonomic scope" value="Bacteria"/>
</dbReference>
<evidence type="ECO:0000313" key="9">
    <source>
        <dbReference type="Proteomes" id="UP000005096"/>
    </source>
</evidence>
<keyword evidence="3" id="KW-0285">Flavoprotein</keyword>
<dbReference type="InterPro" id="IPR036188">
    <property type="entry name" value="FAD/NAD-bd_sf"/>
</dbReference>
<name>E3CX99_9BACT</name>
<dbReference type="EMBL" id="CM001022">
    <property type="protein sequence ID" value="EFQ22615.1"/>
    <property type="molecule type" value="Genomic_DNA"/>
</dbReference>
<comment type="similarity">
    <text evidence="2">Belongs to the class-III pyridine nucleotide-disulfide oxidoreductase family.</text>
</comment>
<dbReference type="PRINTS" id="PR00411">
    <property type="entry name" value="PNDRDTASEI"/>
</dbReference>
<proteinExistence type="inferred from homology"/>
<dbReference type="PRINTS" id="PR00368">
    <property type="entry name" value="FADPNR"/>
</dbReference>
<dbReference type="SUPFAM" id="SSF51905">
    <property type="entry name" value="FAD/NAD(P)-binding domain"/>
    <property type="match status" value="2"/>
</dbReference>
<evidence type="ECO:0000256" key="5">
    <source>
        <dbReference type="ARBA" id="ARBA00023002"/>
    </source>
</evidence>
<keyword evidence="6" id="KW-0676">Redox-active center</keyword>
<dbReference type="Gene3D" id="3.40.250.10">
    <property type="entry name" value="Rhodanese-like domain"/>
    <property type="match status" value="1"/>
</dbReference>
<gene>
    <name evidence="8" type="ORF">Apau_0178</name>
</gene>
<dbReference type="RefSeq" id="WP_006299759.1">
    <property type="nucleotide sequence ID" value="NZ_CM001022.1"/>
</dbReference>
<protein>
    <submittedName>
        <fullName evidence="8">FAD-dependent pyridine nucleotide-disulfide oxidoreductase</fullName>
    </submittedName>
</protein>
<evidence type="ECO:0000256" key="1">
    <source>
        <dbReference type="ARBA" id="ARBA00001974"/>
    </source>
</evidence>
<dbReference type="STRING" id="584708.Apau_0178"/>
<dbReference type="InterPro" id="IPR050260">
    <property type="entry name" value="FAD-bd_OxRdtase"/>
</dbReference>
<evidence type="ECO:0000256" key="6">
    <source>
        <dbReference type="ARBA" id="ARBA00023284"/>
    </source>
</evidence>
<dbReference type="InterPro" id="IPR036873">
    <property type="entry name" value="Rhodanese-like_dom_sf"/>
</dbReference>
<dbReference type="InterPro" id="IPR001763">
    <property type="entry name" value="Rhodanese-like_dom"/>
</dbReference>
<dbReference type="InterPro" id="IPR004099">
    <property type="entry name" value="Pyr_nucl-diS_OxRdtase_dimer"/>
</dbReference>
<dbReference type="eggNOG" id="COG0446">
    <property type="taxonomic scope" value="Bacteria"/>
</dbReference>
<dbReference type="HOGENOM" id="CLU_003291_1_2_0"/>
<reference evidence="8 9" key="1">
    <citation type="journal article" date="2010" name="Stand. Genomic Sci.">
        <title>Non-contiguous finished genome sequence of Aminomonas paucivorans type strain (GLU-3).</title>
        <authorList>
            <person name="Pitluck S."/>
            <person name="Yasawong M."/>
            <person name="Held B."/>
            <person name="Lapidus A."/>
            <person name="Nolan M."/>
            <person name="Copeland A."/>
            <person name="Lucas S."/>
            <person name="Del Rio T.G."/>
            <person name="Tice H."/>
            <person name="Cheng J.F."/>
            <person name="Chertkov O."/>
            <person name="Goodwin L."/>
            <person name="Tapia R."/>
            <person name="Han C."/>
            <person name="Liolios K."/>
            <person name="Ivanova N."/>
            <person name="Mavromatis K."/>
            <person name="Ovchinnikova G."/>
            <person name="Pati A."/>
            <person name="Chen A."/>
            <person name="Palaniappan K."/>
            <person name="Land M."/>
            <person name="Hauser L."/>
            <person name="Chang Y.J."/>
            <person name="Jeffries C.D."/>
            <person name="Pukall R."/>
            <person name="Spring S."/>
            <person name="Rohde M."/>
            <person name="Sikorski J."/>
            <person name="Goker M."/>
            <person name="Woyke T."/>
            <person name="Bristow J."/>
            <person name="Eisen J.A."/>
            <person name="Markowitz V."/>
            <person name="Hugenholtz P."/>
            <person name="Kyrpides N.C."/>
            <person name="Klenk H.P."/>
        </authorList>
    </citation>
    <scope>NUCLEOTIDE SEQUENCE [LARGE SCALE GENOMIC DNA]</scope>
    <source>
        <strain evidence="8 9">DSM 12260</strain>
    </source>
</reference>
<evidence type="ECO:0000256" key="2">
    <source>
        <dbReference type="ARBA" id="ARBA00009130"/>
    </source>
</evidence>
<evidence type="ECO:0000256" key="4">
    <source>
        <dbReference type="ARBA" id="ARBA00022827"/>
    </source>
</evidence>
<dbReference type="SUPFAM" id="SSF55424">
    <property type="entry name" value="FAD/NAD-linked reductases, dimerisation (C-terminal) domain"/>
    <property type="match status" value="1"/>
</dbReference>
<dbReference type="AlphaFoldDB" id="E3CX99"/>
<dbReference type="PANTHER" id="PTHR43429:SF1">
    <property type="entry name" value="NAD(P)H SULFUR OXIDOREDUCTASE (COA-DEPENDENT)"/>
    <property type="match status" value="1"/>
</dbReference>
<keyword evidence="9" id="KW-1185">Reference proteome</keyword>
<dbReference type="Pfam" id="PF02852">
    <property type="entry name" value="Pyr_redox_dim"/>
    <property type="match status" value="1"/>
</dbReference>
<evidence type="ECO:0000313" key="8">
    <source>
        <dbReference type="EMBL" id="EFQ22615.1"/>
    </source>
</evidence>
<dbReference type="InterPro" id="IPR016156">
    <property type="entry name" value="FAD/NAD-linked_Rdtase_dimer_sf"/>
</dbReference>
<keyword evidence="4" id="KW-0274">FAD</keyword>
<dbReference type="Proteomes" id="UP000005096">
    <property type="component" value="Chromosome"/>
</dbReference>
<organism evidence="8 9">
    <name type="scientific">Aminomonas paucivorans DSM 12260</name>
    <dbReference type="NCBI Taxonomy" id="584708"/>
    <lineage>
        <taxon>Bacteria</taxon>
        <taxon>Thermotogati</taxon>
        <taxon>Synergistota</taxon>
        <taxon>Synergistia</taxon>
        <taxon>Synergistales</taxon>
        <taxon>Synergistaceae</taxon>
        <taxon>Aminomonas</taxon>
    </lineage>
</organism>
<dbReference type="Pfam" id="PF00581">
    <property type="entry name" value="Rhodanese"/>
    <property type="match status" value="1"/>
</dbReference>
<keyword evidence="5" id="KW-0560">Oxidoreductase</keyword>
<dbReference type="InterPro" id="IPR023753">
    <property type="entry name" value="FAD/NAD-binding_dom"/>
</dbReference>
<feature type="domain" description="Rhodanese" evidence="7">
    <location>
        <begin position="473"/>
        <end position="561"/>
    </location>
</feature>
<dbReference type="GO" id="GO:0016491">
    <property type="term" value="F:oxidoreductase activity"/>
    <property type="evidence" value="ECO:0007669"/>
    <property type="project" value="UniProtKB-KW"/>
</dbReference>
<sequence length="562" mass="58728">MGKNVLVVGGVACGAKVAARLRRLDPERTIRILEKGDTLSYAACGLPFLVGGTVPELKDLITTPVGVVRDAHFFRAVKDVEVLTGHLATRIDRAARVVTAVETATGEEKSFPYDQLVLATGASPVLPPLPGADLPGVTPLWNPSDALSMKQALDAGSVREAVVVGAGLVGLEAAEALVERGVKVTVVELLGHPLAALLDRDFGALMAQALRAAGVDFRSGTRVTGFEGEKGVLSGVRVEGEVIPAQLALVAVGVRPNVQLARDAGLEIGALGGILVDRQGRTSDPDIFAGGDCVQTFHALTGATVRQPMGSTANRQGRVIADNLAGLDTPFGGVLGTAVLRFGKTTAGRTGLSEEAAREAGFDPVGVTVTNADIPHFMPGSAPLVLRLLADRSTRRLLGAQVFGPGRGDKRLDVLATACACGATVDVLADVDLAYAPPFSSALDVVTHGANALRNKLDGRMDSCSPSELRERLEEGAVLLDVRSPSERKEQGTLPYDGVVSIPLGQLASRAEELPRDREIVAFCKISVRGWDAVGILKGKGFRRISVLEGGVVGWPYGLVRE</sequence>
<dbReference type="OrthoDB" id="9802028at2"/>
<dbReference type="SUPFAM" id="SSF52821">
    <property type="entry name" value="Rhodanese/Cell cycle control phosphatase"/>
    <property type="match status" value="1"/>
</dbReference>
<dbReference type="CDD" id="cd00158">
    <property type="entry name" value="RHOD"/>
    <property type="match status" value="1"/>
</dbReference>
<dbReference type="PANTHER" id="PTHR43429">
    <property type="entry name" value="PYRIDINE NUCLEOTIDE-DISULFIDE OXIDOREDUCTASE DOMAIN-CONTAINING"/>
    <property type="match status" value="1"/>
</dbReference>
<accession>E3CX99</accession>
<dbReference type="PaxDb" id="584708-Apau_0178"/>
<dbReference type="PROSITE" id="PS50206">
    <property type="entry name" value="RHODANESE_3"/>
    <property type="match status" value="1"/>
</dbReference>
<dbReference type="Pfam" id="PF07992">
    <property type="entry name" value="Pyr_redox_2"/>
    <property type="match status" value="1"/>
</dbReference>